<accession>A0A2P2QSV8</accession>
<proteinExistence type="predicted"/>
<sequence>MLHQPSKVCIRYFVSSNVICALFLGAFLAFYQPATTIQLNVLILIMLRLFASSMDMSALFSTMCTVIYIC</sequence>
<keyword evidence="1" id="KW-0812">Transmembrane</keyword>
<keyword evidence="1" id="KW-0472">Membrane</keyword>
<dbReference type="EMBL" id="GGEC01089573">
    <property type="protein sequence ID" value="MBX70057.1"/>
    <property type="molecule type" value="Transcribed_RNA"/>
</dbReference>
<feature type="transmembrane region" description="Helical" evidence="1">
    <location>
        <begin position="43"/>
        <end position="69"/>
    </location>
</feature>
<reference evidence="2" key="1">
    <citation type="submission" date="2018-02" db="EMBL/GenBank/DDBJ databases">
        <title>Rhizophora mucronata_Transcriptome.</title>
        <authorList>
            <person name="Meera S.P."/>
            <person name="Sreeshan A."/>
            <person name="Augustine A."/>
        </authorList>
    </citation>
    <scope>NUCLEOTIDE SEQUENCE</scope>
    <source>
        <tissue evidence="2">Leaf</tissue>
    </source>
</reference>
<feature type="transmembrane region" description="Helical" evidence="1">
    <location>
        <begin position="12"/>
        <end position="31"/>
    </location>
</feature>
<evidence type="ECO:0000313" key="2">
    <source>
        <dbReference type="EMBL" id="MBX70057.1"/>
    </source>
</evidence>
<evidence type="ECO:0000256" key="1">
    <source>
        <dbReference type="SAM" id="Phobius"/>
    </source>
</evidence>
<dbReference type="AlphaFoldDB" id="A0A2P2QSV8"/>
<organism evidence="2">
    <name type="scientific">Rhizophora mucronata</name>
    <name type="common">Asiatic mangrove</name>
    <dbReference type="NCBI Taxonomy" id="61149"/>
    <lineage>
        <taxon>Eukaryota</taxon>
        <taxon>Viridiplantae</taxon>
        <taxon>Streptophyta</taxon>
        <taxon>Embryophyta</taxon>
        <taxon>Tracheophyta</taxon>
        <taxon>Spermatophyta</taxon>
        <taxon>Magnoliopsida</taxon>
        <taxon>eudicotyledons</taxon>
        <taxon>Gunneridae</taxon>
        <taxon>Pentapetalae</taxon>
        <taxon>rosids</taxon>
        <taxon>fabids</taxon>
        <taxon>Malpighiales</taxon>
        <taxon>Rhizophoraceae</taxon>
        <taxon>Rhizophora</taxon>
    </lineage>
</organism>
<name>A0A2P2QSV8_RHIMU</name>
<protein>
    <submittedName>
        <fullName evidence="2">Uncharacterized protein</fullName>
    </submittedName>
</protein>
<keyword evidence="1" id="KW-1133">Transmembrane helix</keyword>